<sequence>MSCPFGFGELNIPSSRAFWDDCDEDEIPSTEPEKLQLSIASREELDKALSKTNLLLVIEGLNVSNFAESVLLKDSKKLAGIPSKKSSLHFRASNGTMIAIVEEDLSKSGEITELLISEKIASAPKEVITLSIKPKVDYKSENINAVRDEITFLRSLGGKVNYVESLEAPNFICGVTAGIASWRFSEGLKVQVFLAYTDNVALDYLAAKPIIKLLHDLDIDCAEIYNFKKSDDSHLYM</sequence>
<reference evidence="4" key="2">
    <citation type="submission" date="2020-05" db="UniProtKB">
        <authorList>
            <consortium name="EnsemblMetazoa"/>
        </authorList>
    </citation>
    <scope>IDENTIFICATION</scope>
    <source>
        <strain evidence="4">IAEA</strain>
    </source>
</reference>
<keyword evidence="5" id="KW-1185">Reference proteome</keyword>
<keyword evidence="3" id="KW-0143">Chaperone</keyword>
<dbReference type="InterPro" id="IPR016565">
    <property type="entry name" value="Proteasome_assmbl_chp_1"/>
</dbReference>
<comment type="similarity">
    <text evidence="1">Belongs to the PSMG1 family.</text>
</comment>
<proteinExistence type="inferred from homology"/>
<dbReference type="GO" id="GO:0005783">
    <property type="term" value="C:endoplasmic reticulum"/>
    <property type="evidence" value="ECO:0007669"/>
    <property type="project" value="InterPro"/>
</dbReference>
<protein>
    <recommendedName>
        <fullName evidence="2">Proteasome assembly chaperone 1</fullName>
    </recommendedName>
</protein>
<dbReference type="EnsemblMetazoa" id="GPAI034663-RA">
    <property type="protein sequence ID" value="GPAI034663-PA"/>
    <property type="gene ID" value="GPAI034663"/>
</dbReference>
<dbReference type="STRING" id="7398.A0A1B0A548"/>
<reference evidence="5" key="1">
    <citation type="submission" date="2014-03" db="EMBL/GenBank/DDBJ databases">
        <authorList>
            <person name="Aksoy S."/>
            <person name="Warren W."/>
            <person name="Wilson R.K."/>
        </authorList>
    </citation>
    <scope>NUCLEOTIDE SEQUENCE [LARGE SCALE GENOMIC DNA]</scope>
    <source>
        <strain evidence="5">IAEA</strain>
    </source>
</reference>
<evidence type="ECO:0000313" key="4">
    <source>
        <dbReference type="EnsemblMetazoa" id="GPAI034663-PA"/>
    </source>
</evidence>
<evidence type="ECO:0000256" key="2">
    <source>
        <dbReference type="ARBA" id="ARBA00019180"/>
    </source>
</evidence>
<name>A0A1B0A548_GLOPL</name>
<evidence type="ECO:0000313" key="5">
    <source>
        <dbReference type="Proteomes" id="UP000092445"/>
    </source>
</evidence>
<dbReference type="Proteomes" id="UP000092445">
    <property type="component" value="Unassembled WGS sequence"/>
</dbReference>
<evidence type="ECO:0000256" key="1">
    <source>
        <dbReference type="ARBA" id="ARBA00005261"/>
    </source>
</evidence>
<dbReference type="VEuPathDB" id="VectorBase:GPAI034663"/>
<dbReference type="GO" id="GO:0070628">
    <property type="term" value="F:proteasome binding"/>
    <property type="evidence" value="ECO:0007669"/>
    <property type="project" value="TreeGrafter"/>
</dbReference>
<dbReference type="AlphaFoldDB" id="A0A1B0A548"/>
<organism evidence="4 5">
    <name type="scientific">Glossina pallidipes</name>
    <name type="common">Tsetse fly</name>
    <dbReference type="NCBI Taxonomy" id="7398"/>
    <lineage>
        <taxon>Eukaryota</taxon>
        <taxon>Metazoa</taxon>
        <taxon>Ecdysozoa</taxon>
        <taxon>Arthropoda</taxon>
        <taxon>Hexapoda</taxon>
        <taxon>Insecta</taxon>
        <taxon>Pterygota</taxon>
        <taxon>Neoptera</taxon>
        <taxon>Endopterygota</taxon>
        <taxon>Diptera</taxon>
        <taxon>Brachycera</taxon>
        <taxon>Muscomorpha</taxon>
        <taxon>Hippoboscoidea</taxon>
        <taxon>Glossinidae</taxon>
        <taxon>Glossina</taxon>
    </lineage>
</organism>
<dbReference type="PANTHER" id="PTHR15069:SF1">
    <property type="entry name" value="PROTEASOME ASSEMBLY CHAPERONE 1"/>
    <property type="match status" value="1"/>
</dbReference>
<accession>A0A1B0A548</accession>
<evidence type="ECO:0000256" key="3">
    <source>
        <dbReference type="ARBA" id="ARBA00023186"/>
    </source>
</evidence>
<dbReference type="GO" id="GO:0080129">
    <property type="term" value="P:proteasome core complex assembly"/>
    <property type="evidence" value="ECO:0007669"/>
    <property type="project" value="TreeGrafter"/>
</dbReference>
<dbReference type="PANTHER" id="PTHR15069">
    <property type="entry name" value="PROTEASOME ASSEMBLY CHAPERONE 1"/>
    <property type="match status" value="1"/>
</dbReference>